<name>A0A9Q4L975_9EURY</name>
<dbReference type="RefSeq" id="WP_277523750.1">
    <property type="nucleotide sequence ID" value="NZ_JAMQOT010000008.1"/>
</dbReference>
<dbReference type="AlphaFoldDB" id="A0A9Q4L975"/>
<keyword evidence="2" id="KW-1185">Reference proteome</keyword>
<gene>
    <name evidence="1" type="ORF">NDI89_18695</name>
</gene>
<dbReference type="EMBL" id="JAMQOT010000008">
    <property type="protein sequence ID" value="MDF9747611.1"/>
    <property type="molecule type" value="Genomic_DNA"/>
</dbReference>
<protein>
    <submittedName>
        <fullName evidence="1">Uncharacterized protein</fullName>
    </submittedName>
</protein>
<dbReference type="Proteomes" id="UP001154061">
    <property type="component" value="Unassembled WGS sequence"/>
</dbReference>
<comment type="caution">
    <text evidence="1">The sequence shown here is derived from an EMBL/GenBank/DDBJ whole genome shotgun (WGS) entry which is preliminary data.</text>
</comment>
<evidence type="ECO:0000313" key="2">
    <source>
        <dbReference type="Proteomes" id="UP001154061"/>
    </source>
</evidence>
<organism evidence="1 2">
    <name type="scientific">Natrinema salsiterrestre</name>
    <dbReference type="NCBI Taxonomy" id="2950540"/>
    <lineage>
        <taxon>Archaea</taxon>
        <taxon>Methanobacteriati</taxon>
        <taxon>Methanobacteriota</taxon>
        <taxon>Stenosarchaea group</taxon>
        <taxon>Halobacteria</taxon>
        <taxon>Halobacteriales</taxon>
        <taxon>Natrialbaceae</taxon>
        <taxon>Natrinema</taxon>
    </lineage>
</organism>
<reference evidence="1" key="1">
    <citation type="submission" date="2022-06" db="EMBL/GenBank/DDBJ databases">
        <title>Natrinema sp. a new haloarchaeum isolate from saline soil.</title>
        <authorList>
            <person name="Strakova D."/>
            <person name="Galisteo C."/>
            <person name="Sanchez-Porro C."/>
            <person name="Ventosa A."/>
        </authorList>
    </citation>
    <scope>NUCLEOTIDE SEQUENCE</scope>
    <source>
        <strain evidence="1">S1CR25-10</strain>
    </source>
</reference>
<accession>A0A9Q4L975</accession>
<evidence type="ECO:0000313" key="1">
    <source>
        <dbReference type="EMBL" id="MDF9747611.1"/>
    </source>
</evidence>
<proteinExistence type="predicted"/>
<sequence length="185" mass="21145">MMDQNTDADDDGRTEQQTDATQHEFIAEDYITDPKVAVDPAVVRKGGTQYQPNAEYLVVGTDRYRGNVLRGMLVDLDEGVCAYATRRDDYYNEDGTRSAWNIRDAGEIQVTDVAHRVEYRAIPEKEHADEIEDLHEWFECDPEHVIEVTEQALLEGGVSDVTSRYIEIPDHLHEFRVYYTLSGGE</sequence>